<keyword evidence="4 11" id="KW-0813">Transport</keyword>
<feature type="transmembrane region" description="Helical" evidence="11">
    <location>
        <begin position="6"/>
        <end position="24"/>
    </location>
</feature>
<evidence type="ECO:0000256" key="2">
    <source>
        <dbReference type="ARBA" id="ARBA00008445"/>
    </source>
</evidence>
<dbReference type="EMBL" id="ASHL01000002">
    <property type="protein sequence ID" value="EPD13708.1"/>
    <property type="molecule type" value="Genomic_DNA"/>
</dbReference>
<evidence type="ECO:0000256" key="12">
    <source>
        <dbReference type="SAM" id="MobiDB-lite"/>
    </source>
</evidence>
<dbReference type="NCBIfam" id="TIGR00810">
    <property type="entry name" value="secG"/>
    <property type="match status" value="1"/>
</dbReference>
<dbReference type="GO" id="GO:0015450">
    <property type="term" value="F:protein-transporting ATPase activity"/>
    <property type="evidence" value="ECO:0007669"/>
    <property type="project" value="UniProtKB-UniRule"/>
</dbReference>
<feature type="transmembrane region" description="Helical" evidence="11">
    <location>
        <begin position="58"/>
        <end position="77"/>
    </location>
</feature>
<dbReference type="PANTHER" id="PTHR34182">
    <property type="entry name" value="PROTEIN-EXPORT MEMBRANE PROTEIN SECG"/>
    <property type="match status" value="1"/>
</dbReference>
<dbReference type="GO" id="GO:0005886">
    <property type="term" value="C:plasma membrane"/>
    <property type="evidence" value="ECO:0007669"/>
    <property type="project" value="UniProtKB-SubCell"/>
</dbReference>
<dbReference type="GO" id="GO:0043952">
    <property type="term" value="P:protein transport by the Sec complex"/>
    <property type="evidence" value="ECO:0007669"/>
    <property type="project" value="TreeGrafter"/>
</dbReference>
<evidence type="ECO:0000256" key="1">
    <source>
        <dbReference type="ARBA" id="ARBA00004651"/>
    </source>
</evidence>
<comment type="function">
    <text evidence="11">Involved in protein export. Participates in an early event of protein translocation.</text>
</comment>
<keyword evidence="14" id="KW-1185">Reference proteome</keyword>
<evidence type="ECO:0000256" key="3">
    <source>
        <dbReference type="ARBA" id="ARBA00017876"/>
    </source>
</evidence>
<feature type="region of interest" description="Disordered" evidence="12">
    <location>
        <begin position="113"/>
        <end position="132"/>
    </location>
</feature>
<evidence type="ECO:0000256" key="4">
    <source>
        <dbReference type="ARBA" id="ARBA00022448"/>
    </source>
</evidence>
<keyword evidence="7 11" id="KW-0653">Protein transport</keyword>
<dbReference type="Pfam" id="PF03840">
    <property type="entry name" value="SecG"/>
    <property type="match status" value="1"/>
</dbReference>
<comment type="caution">
    <text evidence="13">The sequence shown here is derived from an EMBL/GenBank/DDBJ whole genome shotgun (WGS) entry which is preliminary data.</text>
</comment>
<dbReference type="GO" id="GO:0065002">
    <property type="term" value="P:intracellular protein transmembrane transport"/>
    <property type="evidence" value="ECO:0007669"/>
    <property type="project" value="TreeGrafter"/>
</dbReference>
<dbReference type="PRINTS" id="PR01651">
    <property type="entry name" value="SECGEXPORT"/>
</dbReference>
<comment type="subcellular location">
    <subcellularLocation>
        <location evidence="1 11">Cell membrane</location>
        <topology evidence="1 11">Multi-pass membrane protein</topology>
    </subcellularLocation>
</comment>
<sequence>MSVFGIVLSVHVVIAALMIGLILIQHGKGADAGAAFGSGASGTVFGAKGSGSFLSRSTAILAALFFSTSLALAYLGGNRAAPEDIIDGLTVSQPAKSTEATPADLINNLVEPTDELAKQNGMKPADDLPIPD</sequence>
<dbReference type="InterPro" id="IPR004692">
    <property type="entry name" value="SecG"/>
</dbReference>
<name>A0AB33Z352_9GAMM</name>
<keyword evidence="6 11" id="KW-0812">Transmembrane</keyword>
<keyword evidence="10 11" id="KW-0472">Membrane</keyword>
<protein>
    <recommendedName>
        <fullName evidence="3 11">Protein-export membrane protein SecG</fullName>
    </recommendedName>
</protein>
<keyword evidence="8 11" id="KW-1133">Transmembrane helix</keyword>
<evidence type="ECO:0000256" key="9">
    <source>
        <dbReference type="ARBA" id="ARBA00023010"/>
    </source>
</evidence>
<keyword evidence="9 11" id="KW-0811">Translocation</keyword>
<dbReference type="GO" id="GO:0009306">
    <property type="term" value="P:protein secretion"/>
    <property type="evidence" value="ECO:0007669"/>
    <property type="project" value="UniProtKB-UniRule"/>
</dbReference>
<keyword evidence="5 11" id="KW-1003">Cell membrane</keyword>
<evidence type="ECO:0000256" key="8">
    <source>
        <dbReference type="ARBA" id="ARBA00022989"/>
    </source>
</evidence>
<dbReference type="PANTHER" id="PTHR34182:SF1">
    <property type="entry name" value="PROTEIN-EXPORT MEMBRANE PROTEIN SECG"/>
    <property type="match status" value="1"/>
</dbReference>
<evidence type="ECO:0000256" key="11">
    <source>
        <dbReference type="RuleBase" id="RU365087"/>
    </source>
</evidence>
<reference evidence="13 14" key="1">
    <citation type="journal article" date="2013" name="Genome Announc.">
        <title>Genome Sequence of the Pyrene- and Fluoranthene-Degrading Bacterium Cycloclasticus sp. Strain PY97M.</title>
        <authorList>
            <person name="Cui Z."/>
            <person name="Xu G."/>
            <person name="Li Q."/>
            <person name="Gao W."/>
            <person name="Zheng L."/>
        </authorList>
    </citation>
    <scope>NUCLEOTIDE SEQUENCE [LARGE SCALE GENOMIC DNA]</scope>
    <source>
        <strain evidence="13 14">PY97M</strain>
    </source>
</reference>
<organism evidence="13 14">
    <name type="scientific">Cycloclasticus pugetii</name>
    <dbReference type="NCBI Taxonomy" id="34068"/>
    <lineage>
        <taxon>Bacteria</taxon>
        <taxon>Pseudomonadati</taxon>
        <taxon>Pseudomonadota</taxon>
        <taxon>Gammaproteobacteria</taxon>
        <taxon>Thiotrichales</taxon>
        <taxon>Piscirickettsiaceae</taxon>
        <taxon>Cycloclasticus</taxon>
    </lineage>
</organism>
<evidence type="ECO:0000256" key="6">
    <source>
        <dbReference type="ARBA" id="ARBA00022692"/>
    </source>
</evidence>
<evidence type="ECO:0000256" key="7">
    <source>
        <dbReference type="ARBA" id="ARBA00022927"/>
    </source>
</evidence>
<accession>A0AB33Z352</accession>
<comment type="similarity">
    <text evidence="2 11">Belongs to the SecG family.</text>
</comment>
<evidence type="ECO:0000256" key="5">
    <source>
        <dbReference type="ARBA" id="ARBA00022475"/>
    </source>
</evidence>
<dbReference type="Proteomes" id="UP000015462">
    <property type="component" value="Unassembled WGS sequence"/>
</dbReference>
<dbReference type="AlphaFoldDB" id="A0AB33Z352"/>
<gene>
    <name evidence="13" type="primary">secG</name>
    <name evidence="13" type="ORF">L196_04206</name>
</gene>
<evidence type="ECO:0000313" key="13">
    <source>
        <dbReference type="EMBL" id="EPD13708.1"/>
    </source>
</evidence>
<evidence type="ECO:0000256" key="10">
    <source>
        <dbReference type="ARBA" id="ARBA00023136"/>
    </source>
</evidence>
<proteinExistence type="inferred from homology"/>
<evidence type="ECO:0000313" key="14">
    <source>
        <dbReference type="Proteomes" id="UP000015462"/>
    </source>
</evidence>